<protein>
    <submittedName>
        <fullName evidence="1">Uncharacterized protein</fullName>
    </submittedName>
</protein>
<proteinExistence type="predicted"/>
<evidence type="ECO:0000313" key="1">
    <source>
        <dbReference type="EMBL" id="QUL98742.1"/>
    </source>
</evidence>
<reference evidence="1" key="2">
    <citation type="journal article" date="2023" name="Biology">
        <title>Prokaryotic Life Associated with Coal-Fire Gas Vents Revealed by Metagenomics.</title>
        <authorList>
            <person name="Kadnikov V.V."/>
            <person name="Mardanov A.V."/>
            <person name="Beletsky A.V."/>
            <person name="Karnachuk O.V."/>
            <person name="Ravin N.V."/>
        </authorList>
    </citation>
    <scope>NUCLEOTIDE SEQUENCE</scope>
    <source>
        <strain evidence="1">Bu02</strain>
    </source>
</reference>
<dbReference type="KEGG" id="fcz:IMF26_01255"/>
<gene>
    <name evidence="1" type="ORF">IMF26_01255</name>
</gene>
<dbReference type="AlphaFoldDB" id="A0AAT9LCA6"/>
<sequence length="266" mass="28821">MKRALILMFTIALLITQNWGVVFASSSEHRLGVNEMLDLAESEIRQSVNRYVAQYMERLQNTIDSGDATILGRTEPGGGIEEDVYLGQSQDLYSADSGDCGISSSAGFYTGASTYNLGSAQQAKAKGTCAGIGQGTHWAWIGEFFQVQGTGSQLCSINVPVNLYGDMSTFQGTAAVRAQLVIKDITENLEYTEIIEDYSISSTGSKTFNGNSYSPTKDVYLRGGHSYLVYVSIATSVDCGFGWSTGKSDFYGTGFGIVYSRIRLIF</sequence>
<name>A0AAT9LCA6_9FIRM</name>
<reference evidence="1" key="1">
    <citation type="submission" date="2020-10" db="EMBL/GenBank/DDBJ databases">
        <authorList>
            <person name="Kadnikov V."/>
            <person name="Beletsky A.V."/>
            <person name="Mardanov A.V."/>
            <person name="Karnachuk O.V."/>
            <person name="Ravin N.V."/>
        </authorList>
    </citation>
    <scope>NUCLEOTIDE SEQUENCE</scope>
    <source>
        <strain evidence="1">Bu02</strain>
    </source>
</reference>
<organism evidence="1">
    <name type="scientific">Candidatus Fermentithermobacillus carboniphilus</name>
    <dbReference type="NCBI Taxonomy" id="3085328"/>
    <lineage>
        <taxon>Bacteria</taxon>
        <taxon>Bacillati</taxon>
        <taxon>Bacillota</taxon>
        <taxon>Candidatus Fermentithermobacillia</taxon>
        <taxon>Candidatus Fermentithermobacillales</taxon>
        <taxon>Candidatus Fermentithermobacillaceae</taxon>
        <taxon>Candidatus Fermentithermobacillus</taxon>
    </lineage>
</organism>
<dbReference type="EMBL" id="CP062796">
    <property type="protein sequence ID" value="QUL98742.1"/>
    <property type="molecule type" value="Genomic_DNA"/>
</dbReference>
<accession>A0AAT9LCA6</accession>